<dbReference type="Pfam" id="PF01648">
    <property type="entry name" value="ACPS"/>
    <property type="match status" value="1"/>
</dbReference>
<dbReference type="InterPro" id="IPR037143">
    <property type="entry name" value="4-PPantetheinyl_Trfase_dom_sf"/>
</dbReference>
<sequence>MTQGSRPSGIDFVITSAERVLDHAALWGGAATLLPRTELDAAGRFRNPGDGRAYIGAHVLFRLMAAHTLGLPLGKAAGLAVHRNCRSCGGPHGKPEIEGTSLSLSRAGETVLVASGPAGTPLGADLEAVPAQLHAGFDEFSLTPRERMEMAGSGVASRIRLWVAKEAALKVHGHGLAVEPLNLHVGTEKRGLSAPDDWSAKIEAPMHGDLHGINIAWLRAPAGLTAALASTGKPSIHELGLEKFMLAPIP</sequence>
<dbReference type="RefSeq" id="WP_074710999.1">
    <property type="nucleotide sequence ID" value="NZ_FNTV01000001.1"/>
</dbReference>
<dbReference type="InterPro" id="IPR008278">
    <property type="entry name" value="4-PPantetheinyl_Trfase_dom"/>
</dbReference>
<keyword evidence="1 3" id="KW-0808">Transferase</keyword>
<accession>A0A1H5I9J9</accession>
<dbReference type="GO" id="GO:0000287">
    <property type="term" value="F:magnesium ion binding"/>
    <property type="evidence" value="ECO:0007669"/>
    <property type="project" value="InterPro"/>
</dbReference>
<dbReference type="SUPFAM" id="SSF56214">
    <property type="entry name" value="4'-phosphopantetheinyl transferase"/>
    <property type="match status" value="2"/>
</dbReference>
<evidence type="ECO:0000313" key="3">
    <source>
        <dbReference type="EMBL" id="SEE36856.1"/>
    </source>
</evidence>
<evidence type="ECO:0000313" key="4">
    <source>
        <dbReference type="Proteomes" id="UP000182725"/>
    </source>
</evidence>
<evidence type="ECO:0000259" key="2">
    <source>
        <dbReference type="Pfam" id="PF01648"/>
    </source>
</evidence>
<gene>
    <name evidence="3" type="ORF">SAMN04489740_1243</name>
</gene>
<protein>
    <submittedName>
        <fullName evidence="3">4'-phosphopantetheinyl transferase</fullName>
    </submittedName>
</protein>
<feature type="domain" description="4'-phosphopantetheinyl transferase" evidence="2">
    <location>
        <begin position="121"/>
        <end position="184"/>
    </location>
</feature>
<dbReference type="GO" id="GO:0008897">
    <property type="term" value="F:holo-[acyl-carrier-protein] synthase activity"/>
    <property type="evidence" value="ECO:0007669"/>
    <property type="project" value="InterPro"/>
</dbReference>
<evidence type="ECO:0000256" key="1">
    <source>
        <dbReference type="ARBA" id="ARBA00022679"/>
    </source>
</evidence>
<dbReference type="EMBL" id="FNTV01000001">
    <property type="protein sequence ID" value="SEE36856.1"/>
    <property type="molecule type" value="Genomic_DNA"/>
</dbReference>
<name>A0A1H5I9J9_9MICC</name>
<dbReference type="AlphaFoldDB" id="A0A1H5I9J9"/>
<reference evidence="3 4" key="1">
    <citation type="submission" date="2016-10" db="EMBL/GenBank/DDBJ databases">
        <authorList>
            <person name="de Groot N.N."/>
        </authorList>
    </citation>
    <scope>NUCLEOTIDE SEQUENCE [LARGE SCALE GENOMIC DNA]</scope>
    <source>
        <strain evidence="3 4">DSM 22274</strain>
    </source>
</reference>
<dbReference type="Gene3D" id="3.90.470.20">
    <property type="entry name" value="4'-phosphopantetheinyl transferase domain"/>
    <property type="match status" value="1"/>
</dbReference>
<organism evidence="3 4">
    <name type="scientific">Arthrobacter alpinus</name>
    <dbReference type="NCBI Taxonomy" id="656366"/>
    <lineage>
        <taxon>Bacteria</taxon>
        <taxon>Bacillati</taxon>
        <taxon>Actinomycetota</taxon>
        <taxon>Actinomycetes</taxon>
        <taxon>Micrococcales</taxon>
        <taxon>Micrococcaceae</taxon>
        <taxon>Arthrobacter</taxon>
    </lineage>
</organism>
<dbReference type="Proteomes" id="UP000182725">
    <property type="component" value="Unassembled WGS sequence"/>
</dbReference>
<proteinExistence type="predicted"/>